<organism evidence="2 3">
    <name type="scientific">Adineta ricciae</name>
    <name type="common">Rotifer</name>
    <dbReference type="NCBI Taxonomy" id="249248"/>
    <lineage>
        <taxon>Eukaryota</taxon>
        <taxon>Metazoa</taxon>
        <taxon>Spiralia</taxon>
        <taxon>Gnathifera</taxon>
        <taxon>Rotifera</taxon>
        <taxon>Eurotatoria</taxon>
        <taxon>Bdelloidea</taxon>
        <taxon>Adinetida</taxon>
        <taxon>Adinetidae</taxon>
        <taxon>Adineta</taxon>
    </lineage>
</organism>
<protein>
    <submittedName>
        <fullName evidence="2">Uncharacterized protein</fullName>
    </submittedName>
</protein>
<evidence type="ECO:0000313" key="2">
    <source>
        <dbReference type="EMBL" id="CAF1654836.1"/>
    </source>
</evidence>
<comment type="caution">
    <text evidence="2">The sequence shown here is derived from an EMBL/GenBank/DDBJ whole genome shotgun (WGS) entry which is preliminary data.</text>
</comment>
<dbReference type="Proteomes" id="UP000663828">
    <property type="component" value="Unassembled WGS sequence"/>
</dbReference>
<feature type="signal peptide" evidence="1">
    <location>
        <begin position="1"/>
        <end position="18"/>
    </location>
</feature>
<keyword evidence="1" id="KW-0732">Signal</keyword>
<dbReference type="EMBL" id="CAJNOR010010561">
    <property type="protein sequence ID" value="CAF1654836.1"/>
    <property type="molecule type" value="Genomic_DNA"/>
</dbReference>
<sequence length="409" mass="47606">MFLALASFIGALSVDQRAAPTPAVRFIFIGLVECLLRARAYRYSSSSSSEYCEALTAAPMISNETLSKLVDLLCSAKFTQINERCVHYLSQANPIRQPKDLVTCILNNVIYHDDQIILLNKPPGVIVLDETWDRKTVQVTNEDHDDDEQDHSNVRNSNPCTIQYHMPQFRSALKWDHFFPCIRTPNEPSGLLMYTQNAQLHDNIKKTAMRLFRKSREPYITFYGITTSIPRKLEDCHHMMVERHLYKEQYLSYEVFEASSNAIKHGRVYNGTVQHRTLSVNDELKVALVEFKTTTCTWDFVELYCLRQCAPLLGDHKYWNRIKTVGGVPMYINPIKHEIYPAKQQLNKHVRLALDLYGLQIVCPLHLHLTDFNLPKKYRRQPISVHYQARPFPYFYETLERLKLTFPED</sequence>
<proteinExistence type="predicted"/>
<reference evidence="2" key="1">
    <citation type="submission" date="2021-02" db="EMBL/GenBank/DDBJ databases">
        <authorList>
            <person name="Nowell W R."/>
        </authorList>
    </citation>
    <scope>NUCLEOTIDE SEQUENCE</scope>
</reference>
<dbReference type="Gene3D" id="3.30.2350.10">
    <property type="entry name" value="Pseudouridine synthase"/>
    <property type="match status" value="1"/>
</dbReference>
<feature type="non-terminal residue" evidence="2">
    <location>
        <position position="1"/>
    </location>
</feature>
<keyword evidence="3" id="KW-1185">Reference proteome</keyword>
<accession>A0A816F4T2</accession>
<feature type="chain" id="PRO_5032928237" evidence="1">
    <location>
        <begin position="19"/>
        <end position="409"/>
    </location>
</feature>
<evidence type="ECO:0000313" key="3">
    <source>
        <dbReference type="Proteomes" id="UP000663828"/>
    </source>
</evidence>
<gene>
    <name evidence="2" type="ORF">XAT740_LOCUS55708</name>
</gene>
<evidence type="ECO:0000256" key="1">
    <source>
        <dbReference type="SAM" id="SignalP"/>
    </source>
</evidence>
<name>A0A816F4T2_ADIRI</name>
<dbReference type="AlphaFoldDB" id="A0A816F4T2"/>